<dbReference type="Pfam" id="PF03133">
    <property type="entry name" value="TTL"/>
    <property type="match status" value="3"/>
</dbReference>
<evidence type="ECO:0008006" key="5">
    <source>
        <dbReference type="Google" id="ProtNLM"/>
    </source>
</evidence>
<dbReference type="GO" id="GO:0070740">
    <property type="term" value="F:tubulin-glutamic acid ligase activity"/>
    <property type="evidence" value="ECO:0007669"/>
    <property type="project" value="TreeGrafter"/>
</dbReference>
<dbReference type="PROSITE" id="PS51221">
    <property type="entry name" value="TTL"/>
    <property type="match status" value="1"/>
</dbReference>
<protein>
    <recommendedName>
        <fullName evidence="5">Tubulin-tyrosine ligase</fullName>
    </recommendedName>
</protein>
<organism evidence="4">
    <name type="scientific">Trypanosoma vivax (strain Y486)</name>
    <dbReference type="NCBI Taxonomy" id="1055687"/>
    <lineage>
        <taxon>Eukaryota</taxon>
        <taxon>Discoba</taxon>
        <taxon>Euglenozoa</taxon>
        <taxon>Kinetoplastea</taxon>
        <taxon>Metakinetoplastina</taxon>
        <taxon>Trypanosomatida</taxon>
        <taxon>Trypanosomatidae</taxon>
        <taxon>Trypanosoma</taxon>
        <taxon>Duttonella</taxon>
    </lineage>
</organism>
<dbReference type="GO" id="GO:0005524">
    <property type="term" value="F:ATP binding"/>
    <property type="evidence" value="ECO:0007669"/>
    <property type="project" value="UniProtKB-KW"/>
</dbReference>
<dbReference type="VEuPathDB" id="TriTrypDB:TvY486_0304760"/>
<accession>G0TTM4</accession>
<evidence type="ECO:0000256" key="1">
    <source>
        <dbReference type="ARBA" id="ARBA00022598"/>
    </source>
</evidence>
<dbReference type="GO" id="GO:0036064">
    <property type="term" value="C:ciliary basal body"/>
    <property type="evidence" value="ECO:0007669"/>
    <property type="project" value="TreeGrafter"/>
</dbReference>
<evidence type="ECO:0000256" key="3">
    <source>
        <dbReference type="ARBA" id="ARBA00022840"/>
    </source>
</evidence>
<evidence type="ECO:0000313" key="4">
    <source>
        <dbReference type="EMBL" id="CCC47305.1"/>
    </source>
</evidence>
<dbReference type="EMBL" id="HE573019">
    <property type="protein sequence ID" value="CCC47305.1"/>
    <property type="molecule type" value="Genomic_DNA"/>
</dbReference>
<dbReference type="GO" id="GO:0000226">
    <property type="term" value="P:microtubule cytoskeleton organization"/>
    <property type="evidence" value="ECO:0007669"/>
    <property type="project" value="TreeGrafter"/>
</dbReference>
<dbReference type="PANTHER" id="PTHR12241:SF147">
    <property type="entry name" value="TUBULIN POLYGLUTAMYLASE TTLL7"/>
    <property type="match status" value="1"/>
</dbReference>
<dbReference type="Gene3D" id="3.30.470.20">
    <property type="entry name" value="ATP-grasp fold, B domain"/>
    <property type="match status" value="1"/>
</dbReference>
<keyword evidence="1" id="KW-0436">Ligase</keyword>
<reference evidence="4" key="1">
    <citation type="journal article" date="2012" name="Proc. Natl. Acad. Sci. U.S.A.">
        <title>Antigenic diversity is generated by distinct evolutionary mechanisms in African trypanosome species.</title>
        <authorList>
            <person name="Jackson A.P."/>
            <person name="Berry A."/>
            <person name="Aslett M."/>
            <person name="Allison H.C."/>
            <person name="Burton P."/>
            <person name="Vavrova-Anderson J."/>
            <person name="Brown R."/>
            <person name="Browne H."/>
            <person name="Corton N."/>
            <person name="Hauser H."/>
            <person name="Gamble J."/>
            <person name="Gilderthorp R."/>
            <person name="Marcello L."/>
            <person name="McQuillan J."/>
            <person name="Otto T.D."/>
            <person name="Quail M.A."/>
            <person name="Sanders M.J."/>
            <person name="van Tonder A."/>
            <person name="Ginger M.L."/>
            <person name="Field M.C."/>
            <person name="Barry J.D."/>
            <person name="Hertz-Fowler C."/>
            <person name="Berriman M."/>
        </authorList>
    </citation>
    <scope>NUCLEOTIDE SEQUENCE</scope>
    <source>
        <strain evidence="4">Y486</strain>
    </source>
</reference>
<dbReference type="GO" id="GO:0015631">
    <property type="term" value="F:tubulin binding"/>
    <property type="evidence" value="ECO:0007669"/>
    <property type="project" value="TreeGrafter"/>
</dbReference>
<dbReference type="OMA" id="PWGQHEG"/>
<keyword evidence="2" id="KW-0547">Nucleotide-binding</keyword>
<keyword evidence="3" id="KW-0067">ATP-binding</keyword>
<dbReference type="InterPro" id="IPR004344">
    <property type="entry name" value="TTL/TTLL_fam"/>
</dbReference>
<dbReference type="AlphaFoldDB" id="G0TTM4"/>
<dbReference type="SUPFAM" id="SSF56059">
    <property type="entry name" value="Glutathione synthetase ATP-binding domain-like"/>
    <property type="match status" value="1"/>
</dbReference>
<sequence>MPTVDSTDTRECHKCIVVSCSQTRYHVVRAAAVSLGYYVEDEGRNDIPTNYHNIQLQPEAQRLSNKMQGLCRNYEASTSPQIIWLDKSVLPARVAALSCRHRINHFPGMHVIARKATLFRRLMRIRRSHELSHRLRRTLCSFPWSFAAATETPLLERFIAEMGQQSQFFILKPNKGCQGKGIMVTPEPLHVLERMPRDHRDEYLVQLYITPPLCIDRKKFDLRIYVLITSIVPGCVPRHGRRTCASPKPKEDDVYGSLNGLQLFVHSEGLVRICAEEFAAPDRTNCDQASVHLTNYAINKLVDGFSIGTVPAAGSNDCGIGEGNKRDFAFLCKYINDLSIASQAEDDEVEFSSNAVVTQWDRVLYRIDRCIMLTILSGLEELRREFVGSGASRGARSDGRNCFELLGFDIMLTEELLPVLMEVNHSPSLFCESDFDFATKHQVVMDVFRVLEPHLPSLEQCDDASYAAYQATTAACADDSSGTGFRRISPSRASSGVEWCEEDRQIFDEMLRHAVKLR</sequence>
<dbReference type="PANTHER" id="PTHR12241">
    <property type="entry name" value="TUBULIN POLYGLUTAMYLASE"/>
    <property type="match status" value="1"/>
</dbReference>
<name>G0TTM4_TRYVY</name>
<evidence type="ECO:0000256" key="2">
    <source>
        <dbReference type="ARBA" id="ARBA00022741"/>
    </source>
</evidence>
<gene>
    <name evidence="4" type="ORF">TVY486_0304760</name>
</gene>
<proteinExistence type="predicted"/>